<gene>
    <name evidence="2" type="ORF">PCON_10431</name>
</gene>
<evidence type="ECO:0000313" key="2">
    <source>
        <dbReference type="EMBL" id="CCX10837.1"/>
    </source>
</evidence>
<dbReference type="Proteomes" id="UP000018144">
    <property type="component" value="Unassembled WGS sequence"/>
</dbReference>
<dbReference type="AlphaFoldDB" id="U4L2Z3"/>
<keyword evidence="3" id="KW-1185">Reference proteome</keyword>
<protein>
    <submittedName>
        <fullName evidence="2">Uncharacterized protein</fullName>
    </submittedName>
</protein>
<proteinExistence type="predicted"/>
<evidence type="ECO:0000313" key="3">
    <source>
        <dbReference type="Proteomes" id="UP000018144"/>
    </source>
</evidence>
<reference evidence="2 3" key="1">
    <citation type="journal article" date="2013" name="PLoS Genet.">
        <title>The genome and development-dependent transcriptomes of Pyronema confluens: a window into fungal evolution.</title>
        <authorList>
            <person name="Traeger S."/>
            <person name="Altegoer F."/>
            <person name="Freitag M."/>
            <person name="Gabaldon T."/>
            <person name="Kempken F."/>
            <person name="Kumar A."/>
            <person name="Marcet-Houben M."/>
            <person name="Poggeler S."/>
            <person name="Stajich J.E."/>
            <person name="Nowrousian M."/>
        </authorList>
    </citation>
    <scope>NUCLEOTIDE SEQUENCE [LARGE SCALE GENOMIC DNA]</scope>
    <source>
        <strain evidence="3">CBS 100304</strain>
        <tissue evidence="2">Vegetative mycelium</tissue>
    </source>
</reference>
<name>U4L2Z3_PYROM</name>
<sequence length="98" mass="10473">MPCFGSHPKCAVNPAAVDPPSLGRSTKIKSPGHPTIAPKASRYNTSVSKPSIPRVYTELSATVCEDPTIAKASQRSQDAEPLWLMFAMKTGVRHLAAL</sequence>
<accession>U4L2Z3</accession>
<organism evidence="2 3">
    <name type="scientific">Pyronema omphalodes (strain CBS 100304)</name>
    <name type="common">Pyronema confluens</name>
    <dbReference type="NCBI Taxonomy" id="1076935"/>
    <lineage>
        <taxon>Eukaryota</taxon>
        <taxon>Fungi</taxon>
        <taxon>Dikarya</taxon>
        <taxon>Ascomycota</taxon>
        <taxon>Pezizomycotina</taxon>
        <taxon>Pezizomycetes</taxon>
        <taxon>Pezizales</taxon>
        <taxon>Pyronemataceae</taxon>
        <taxon>Pyronema</taxon>
    </lineage>
</organism>
<dbReference type="EMBL" id="HF935567">
    <property type="protein sequence ID" value="CCX10837.1"/>
    <property type="molecule type" value="Genomic_DNA"/>
</dbReference>
<evidence type="ECO:0000256" key="1">
    <source>
        <dbReference type="SAM" id="MobiDB-lite"/>
    </source>
</evidence>
<feature type="region of interest" description="Disordered" evidence="1">
    <location>
        <begin position="15"/>
        <end position="47"/>
    </location>
</feature>